<name>A0A2N5E7Y0_9GAMM</name>
<dbReference type="InterPro" id="IPR006103">
    <property type="entry name" value="Glyco_hydro_2_cat"/>
</dbReference>
<dbReference type="SUPFAM" id="SSF49785">
    <property type="entry name" value="Galactose-binding domain-like"/>
    <property type="match status" value="1"/>
</dbReference>
<dbReference type="RefSeq" id="WP_101823720.1">
    <property type="nucleotide sequence ID" value="NZ_PJZH01000004.1"/>
</dbReference>
<reference evidence="11 12" key="1">
    <citation type="submission" date="2017-12" db="EMBL/GenBank/DDBJ databases">
        <title>Characterization of six clinical isolates of Enterochimera gen. nov., a novel genus of the Yersiniaciae family and the three species Enterochimera arupensis sp. nov., Enterochimera coloradensis sp. nov, and Enterochimera californica sp. nov.</title>
        <authorList>
            <person name="Rossi A."/>
            <person name="Fisher M."/>
        </authorList>
    </citation>
    <scope>NUCLEOTIDE SEQUENCE [LARGE SCALE GENOMIC DNA]</scope>
    <source>
        <strain evidence="12">2016-Iso4</strain>
    </source>
</reference>
<dbReference type="Pfam" id="PF00703">
    <property type="entry name" value="Glyco_hydro_2"/>
    <property type="match status" value="1"/>
</dbReference>
<proteinExistence type="inferred from homology"/>
<keyword evidence="5 11" id="KW-0378">Hydrolase</keyword>
<evidence type="ECO:0000313" key="12">
    <source>
        <dbReference type="Proteomes" id="UP000234503"/>
    </source>
</evidence>
<evidence type="ECO:0000256" key="7">
    <source>
        <dbReference type="SAM" id="SignalP"/>
    </source>
</evidence>
<dbReference type="Gene3D" id="2.60.120.260">
    <property type="entry name" value="Galactose-binding domain-like"/>
    <property type="match status" value="1"/>
</dbReference>
<gene>
    <name evidence="11" type="ORF">CYR32_07225</name>
</gene>
<evidence type="ECO:0000259" key="8">
    <source>
        <dbReference type="Pfam" id="PF00703"/>
    </source>
</evidence>
<evidence type="ECO:0000259" key="10">
    <source>
        <dbReference type="Pfam" id="PF22666"/>
    </source>
</evidence>
<evidence type="ECO:0000256" key="1">
    <source>
        <dbReference type="ARBA" id="ARBA00000829"/>
    </source>
</evidence>
<evidence type="ECO:0000256" key="4">
    <source>
        <dbReference type="ARBA" id="ARBA00022729"/>
    </source>
</evidence>
<dbReference type="Gene3D" id="2.60.40.10">
    <property type="entry name" value="Immunoglobulins"/>
    <property type="match status" value="1"/>
</dbReference>
<keyword evidence="4 7" id="KW-0732">Signal</keyword>
<evidence type="ECO:0000256" key="5">
    <source>
        <dbReference type="ARBA" id="ARBA00022801"/>
    </source>
</evidence>
<evidence type="ECO:0000256" key="3">
    <source>
        <dbReference type="ARBA" id="ARBA00012754"/>
    </source>
</evidence>
<feature type="domain" description="Beta-mannosidase-like galactose-binding" evidence="10">
    <location>
        <begin position="76"/>
        <end position="150"/>
    </location>
</feature>
<dbReference type="InterPro" id="IPR013783">
    <property type="entry name" value="Ig-like_fold"/>
</dbReference>
<dbReference type="OrthoDB" id="9758603at2"/>
<evidence type="ECO:0000256" key="6">
    <source>
        <dbReference type="ARBA" id="ARBA00023295"/>
    </source>
</evidence>
<keyword evidence="6" id="KW-0326">Glycosidase</keyword>
<feature type="signal peptide" evidence="7">
    <location>
        <begin position="1"/>
        <end position="18"/>
    </location>
</feature>
<dbReference type="InterPro" id="IPR050887">
    <property type="entry name" value="Beta-mannosidase_GH2"/>
</dbReference>
<evidence type="ECO:0000256" key="2">
    <source>
        <dbReference type="ARBA" id="ARBA00007401"/>
    </source>
</evidence>
<dbReference type="SUPFAM" id="SSF49303">
    <property type="entry name" value="beta-Galactosidase/glucuronidase domain"/>
    <property type="match status" value="1"/>
</dbReference>
<dbReference type="Pfam" id="PF22666">
    <property type="entry name" value="Glyco_hydro_2_N2"/>
    <property type="match status" value="1"/>
</dbReference>
<dbReference type="InterPro" id="IPR036156">
    <property type="entry name" value="Beta-gal/glucu_dom_sf"/>
</dbReference>
<dbReference type="AlphaFoldDB" id="A0A2N5E7Y0"/>
<protein>
    <recommendedName>
        <fullName evidence="3">beta-mannosidase</fullName>
        <ecNumber evidence="3">3.2.1.25</ecNumber>
    </recommendedName>
</protein>
<dbReference type="SUPFAM" id="SSF51445">
    <property type="entry name" value="(Trans)glycosidases"/>
    <property type="match status" value="1"/>
</dbReference>
<sequence length="738" mass="83055">MNNALAALAAALLLSGCAAGTHSTGEPVTHSLAGKWRVHDANTPEPEGWRADDSQWQTLRVPANWYAAGLDHQGALWYRTQFTLPELRPDNMATLVFDGVDYQADAWLNQQRIGSHTGYFQRFSLDISQNAQRTNQLAVRVDSPFESPDSTWPLHKNVIKGVFSQHDARPGGAWTKQGQDANTGGIWAPVKVHISRGAVIDNVLTTPEWRNGLAHPALNLAVDYRANRSRQATLHIRVKPDNFWGKSYEIEQPVTLAYTGHTAQTLKVTVPMEAARLWWPKGYGDPNLYNVEVTLRDSLGTLDRTTTRTGLRQIVKPDQGGWEINGKRIFLRGTNYIGTSWLSTMTPADWEKDLVLLEEMNANTIRVHGHLASHPLYELADARGMLIWQDMPLQWGYNDSPEFAREAARQATDAIRQYGNYPSIIVWGGQNEPPFDSLWMQKRFPDWYPEMNKHLAQTVADALAADRTRIMHPWSSVTEHFWQGWYFGTLNDFLQPSKSAIITEFGAEALPNLATLKTIIPEKDLWPATTQPGDPGWTVWKYHNFQPIQTFQFAKIERGPTLETFIANTQRYQADSVSLAAESYRRQRYQPVTVLLQFMFVETWPSINWGVMDYRRQPKLGYYALKKAYQPVLPSIEPVTLNWKTGAPGRVNLWAVNDTLKAYPGARLVWRITQDNKTLAAGEKTFDMGADSGAKLTEASAIPTGSSPVTVTSVLYDRNGAQLGANDHEFTLNAPEAK</sequence>
<feature type="chain" id="PRO_5014865899" description="beta-mannosidase" evidence="7">
    <location>
        <begin position="19"/>
        <end position="738"/>
    </location>
</feature>
<keyword evidence="12" id="KW-1185">Reference proteome</keyword>
<comment type="similarity">
    <text evidence="2">Belongs to the glycosyl hydrolase 2 family.</text>
</comment>
<dbReference type="InterPro" id="IPR006102">
    <property type="entry name" value="Ig-like_GH2"/>
</dbReference>
<feature type="domain" description="Glycoside hydrolase family 2 catalytic" evidence="9">
    <location>
        <begin position="323"/>
        <end position="450"/>
    </location>
</feature>
<dbReference type="InterPro" id="IPR017853">
    <property type="entry name" value="GH"/>
</dbReference>
<dbReference type="GO" id="GO:0006516">
    <property type="term" value="P:glycoprotein catabolic process"/>
    <property type="evidence" value="ECO:0007669"/>
    <property type="project" value="TreeGrafter"/>
</dbReference>
<dbReference type="Proteomes" id="UP000234503">
    <property type="component" value="Unassembled WGS sequence"/>
</dbReference>
<dbReference type="GO" id="GO:0005975">
    <property type="term" value="P:carbohydrate metabolic process"/>
    <property type="evidence" value="ECO:0007669"/>
    <property type="project" value="InterPro"/>
</dbReference>
<evidence type="ECO:0000313" key="11">
    <source>
        <dbReference type="EMBL" id="PLR37593.1"/>
    </source>
</evidence>
<dbReference type="EC" id="3.2.1.25" evidence="3"/>
<dbReference type="InterPro" id="IPR054593">
    <property type="entry name" value="Beta-mannosidase-like_N2"/>
</dbReference>
<accession>A0A2N5E7Y0</accession>
<dbReference type="Pfam" id="PF02836">
    <property type="entry name" value="Glyco_hydro_2_C"/>
    <property type="match status" value="1"/>
</dbReference>
<dbReference type="GO" id="GO:0004567">
    <property type="term" value="F:beta-mannosidase activity"/>
    <property type="evidence" value="ECO:0007669"/>
    <property type="project" value="UniProtKB-EC"/>
</dbReference>
<organism evidence="11 12">
    <name type="scientific">Chimaeribacter coloradensis</name>
    <dbReference type="NCBI Taxonomy" id="2060068"/>
    <lineage>
        <taxon>Bacteria</taxon>
        <taxon>Pseudomonadati</taxon>
        <taxon>Pseudomonadota</taxon>
        <taxon>Gammaproteobacteria</taxon>
        <taxon>Enterobacterales</taxon>
        <taxon>Yersiniaceae</taxon>
        <taxon>Chimaeribacter</taxon>
    </lineage>
</organism>
<dbReference type="PANTHER" id="PTHR43730:SF1">
    <property type="entry name" value="BETA-MANNOSIDASE"/>
    <property type="match status" value="1"/>
</dbReference>
<comment type="catalytic activity">
    <reaction evidence="1">
        <text>Hydrolysis of terminal, non-reducing beta-D-mannose residues in beta-D-mannosides.</text>
        <dbReference type="EC" id="3.2.1.25"/>
    </reaction>
</comment>
<dbReference type="PANTHER" id="PTHR43730">
    <property type="entry name" value="BETA-MANNOSIDASE"/>
    <property type="match status" value="1"/>
</dbReference>
<dbReference type="InterPro" id="IPR008979">
    <property type="entry name" value="Galactose-bd-like_sf"/>
</dbReference>
<comment type="caution">
    <text evidence="11">The sequence shown here is derived from an EMBL/GenBank/DDBJ whole genome shotgun (WGS) entry which is preliminary data.</text>
</comment>
<dbReference type="EMBL" id="PJZH01000004">
    <property type="protein sequence ID" value="PLR37593.1"/>
    <property type="molecule type" value="Genomic_DNA"/>
</dbReference>
<feature type="domain" description="Glycoside hydrolase family 2 immunoglobulin-like beta-sandwich" evidence="8">
    <location>
        <begin position="200"/>
        <end position="312"/>
    </location>
</feature>
<evidence type="ECO:0000259" key="9">
    <source>
        <dbReference type="Pfam" id="PF02836"/>
    </source>
</evidence>
<dbReference type="Gene3D" id="3.20.20.80">
    <property type="entry name" value="Glycosidases"/>
    <property type="match status" value="1"/>
</dbReference>